<reference evidence="3" key="2">
    <citation type="submission" date="2022-01" db="EMBL/GenBank/DDBJ databases">
        <authorList>
            <person name="Yamashiro T."/>
            <person name="Shiraishi A."/>
            <person name="Satake H."/>
            <person name="Nakayama K."/>
        </authorList>
    </citation>
    <scope>NUCLEOTIDE SEQUENCE</scope>
</reference>
<accession>A0ABQ5JDN1</accession>
<feature type="coiled-coil region" evidence="1">
    <location>
        <begin position="39"/>
        <end position="73"/>
    </location>
</feature>
<evidence type="ECO:0000313" key="4">
    <source>
        <dbReference type="Proteomes" id="UP001151760"/>
    </source>
</evidence>
<feature type="compositionally biased region" description="Basic and acidic residues" evidence="2">
    <location>
        <begin position="121"/>
        <end position="133"/>
    </location>
</feature>
<feature type="region of interest" description="Disordered" evidence="2">
    <location>
        <begin position="121"/>
        <end position="140"/>
    </location>
</feature>
<sequence>MDHECFNLQNDEFEEELKAQRIKDQEFLDTFKEFCDSVIKKQREERERIAKEKEAEELEAERKKKECLKIENSLSKASTRSRRSRIDPSLKGFKVFCKTISLGEMQRIPEESVSSLKMGDEHLNTQKDSRESSVKYPIPTPRELDVIPDEYYDEDYQKRFDELVKDFLSPTSIYDNTSIGYLGTIGIKEIDTPITPDIPLREETPRYFYDGSMDNGEDIIPLMRISKETGLPEKIIDKSLSESFVSRMNVCQPIPITPDVPILETVNSLKMGEVHFDTSKDSFESSVRDSFSIPRESNDLSNGVIEDFQNELNNEKNSNSETIADLPIKDSLLMVDEQINTTPSTESDEIKKSSVEILNPIPRESNDAKECEISIKGNSMESKFKGFENVLFEQNEEFSSYDESSSKVENKFDTFKCFSNPLFELDEEIITLEKDVFQNEVISNQEKINDTCETEGDLKFFDDLLNENPLPPDVPNVENDFQDNKEEIDISCDMIPPGIDTDDDSEGDVPPFEEPLDDVFFPLPEVDILPIKVLPVEVMCNDSHTYGEKFSQVERKFLSMVDELFNLSNDDETFDPGGGENNVLLNKGENNDLNVFTIRTFLPFVTYPEVLPASYSTGSEDKVFKPGIFDNVLLRIRVQKSYLSTRPTLHSIIHL</sequence>
<comment type="caution">
    <text evidence="3">The sequence shown here is derived from an EMBL/GenBank/DDBJ whole genome shotgun (WGS) entry which is preliminary data.</text>
</comment>
<protein>
    <submittedName>
        <fullName evidence="3">Uncharacterized protein</fullName>
    </submittedName>
</protein>
<keyword evidence="1" id="KW-0175">Coiled coil</keyword>
<proteinExistence type="predicted"/>
<evidence type="ECO:0000313" key="3">
    <source>
        <dbReference type="EMBL" id="GJU09179.1"/>
    </source>
</evidence>
<gene>
    <name evidence="3" type="ORF">Tco_1125609</name>
</gene>
<dbReference type="EMBL" id="BQNB010021703">
    <property type="protein sequence ID" value="GJU09179.1"/>
    <property type="molecule type" value="Genomic_DNA"/>
</dbReference>
<evidence type="ECO:0000256" key="1">
    <source>
        <dbReference type="SAM" id="Coils"/>
    </source>
</evidence>
<evidence type="ECO:0000256" key="2">
    <source>
        <dbReference type="SAM" id="MobiDB-lite"/>
    </source>
</evidence>
<dbReference type="Proteomes" id="UP001151760">
    <property type="component" value="Unassembled WGS sequence"/>
</dbReference>
<name>A0ABQ5JDN1_9ASTR</name>
<reference evidence="3" key="1">
    <citation type="journal article" date="2022" name="Int. J. Mol. Sci.">
        <title>Draft Genome of Tanacetum Coccineum: Genomic Comparison of Closely Related Tanacetum-Family Plants.</title>
        <authorList>
            <person name="Yamashiro T."/>
            <person name="Shiraishi A."/>
            <person name="Nakayama K."/>
            <person name="Satake H."/>
        </authorList>
    </citation>
    <scope>NUCLEOTIDE SEQUENCE</scope>
</reference>
<keyword evidence="4" id="KW-1185">Reference proteome</keyword>
<organism evidence="3 4">
    <name type="scientific">Tanacetum coccineum</name>
    <dbReference type="NCBI Taxonomy" id="301880"/>
    <lineage>
        <taxon>Eukaryota</taxon>
        <taxon>Viridiplantae</taxon>
        <taxon>Streptophyta</taxon>
        <taxon>Embryophyta</taxon>
        <taxon>Tracheophyta</taxon>
        <taxon>Spermatophyta</taxon>
        <taxon>Magnoliopsida</taxon>
        <taxon>eudicotyledons</taxon>
        <taxon>Gunneridae</taxon>
        <taxon>Pentapetalae</taxon>
        <taxon>asterids</taxon>
        <taxon>campanulids</taxon>
        <taxon>Asterales</taxon>
        <taxon>Asteraceae</taxon>
        <taxon>Asteroideae</taxon>
        <taxon>Anthemideae</taxon>
        <taxon>Anthemidinae</taxon>
        <taxon>Tanacetum</taxon>
    </lineage>
</organism>